<evidence type="ECO:0000259" key="22">
    <source>
        <dbReference type="PROSITE" id="PS50026"/>
    </source>
</evidence>
<evidence type="ECO:0000256" key="12">
    <source>
        <dbReference type="ARBA" id="ARBA00023030"/>
    </source>
</evidence>
<keyword evidence="10" id="KW-0221">Differentiation</keyword>
<comment type="function">
    <text evidence="17">Ligand of the EGF receptor/EGFR and ERBB4. Stimulates EGFR and ERBB4 tyrosine phosphorylation. Contributes to inflammation, wound healing, tissue repair, and oocyte maturation by regulating angiogenesis and vascular remodeling and by stimulating cell proliferation.</text>
</comment>
<evidence type="ECO:0000256" key="11">
    <source>
        <dbReference type="ARBA" id="ARBA00022989"/>
    </source>
</evidence>
<dbReference type="PROSITE" id="PS00022">
    <property type="entry name" value="EGF_1"/>
    <property type="match status" value="2"/>
</dbReference>
<dbReference type="GO" id="GO:0030154">
    <property type="term" value="P:cell differentiation"/>
    <property type="evidence" value="ECO:0007669"/>
    <property type="project" value="UniProtKB-KW"/>
</dbReference>
<dbReference type="Proteomes" id="UP000736164">
    <property type="component" value="Unassembled WGS sequence"/>
</dbReference>
<feature type="disulfide bond" evidence="20">
    <location>
        <begin position="80"/>
        <end position="89"/>
    </location>
</feature>
<evidence type="ECO:0000256" key="2">
    <source>
        <dbReference type="ARBA" id="ARBA00004251"/>
    </source>
</evidence>
<keyword evidence="5" id="KW-0964">Secreted</keyword>
<dbReference type="PROSITE" id="PS01186">
    <property type="entry name" value="EGF_2"/>
    <property type="match status" value="1"/>
</dbReference>
<sequence>AISALTLAAVCSSSTSMTEKSSESMEQLSDISEFNYTTDGSTQVPLTLELLSPCTGDEQSFCMNGLCSYHKDLNKPTCRCYKNYTGERCQHLVLDSHGEESPEKLIAVGVGVFLLFCAILILFCCCLKKRYSMQETHQYDAQTHKTSIDLILLAIADHEKVVGSKVRLNRGNRGFISVAQSYETPRIAQVKIQKCDADMDKYCFHGECIFLVDLSEHHCRCEKGFTGSRCAHIELVSKPLNKEYIILTVVCVGLLLIALAGTLYFFYKWYEKNYFSHNVL</sequence>
<evidence type="ECO:0000256" key="8">
    <source>
        <dbReference type="ARBA" id="ARBA00022692"/>
    </source>
</evidence>
<evidence type="ECO:0000256" key="7">
    <source>
        <dbReference type="ARBA" id="ARBA00022657"/>
    </source>
</evidence>
<keyword evidence="4" id="KW-1003">Cell membrane</keyword>
<dbReference type="GO" id="GO:0048513">
    <property type="term" value="P:animal organ development"/>
    <property type="evidence" value="ECO:0007669"/>
    <property type="project" value="UniProtKB-ARBA"/>
</dbReference>
<comment type="caution">
    <text evidence="23">The sequence shown here is derived from an EMBL/GenBank/DDBJ whole genome shotgun (WGS) entry which is preliminary data.</text>
</comment>
<evidence type="ECO:0000313" key="23">
    <source>
        <dbReference type="EMBL" id="MBN3311882.1"/>
    </source>
</evidence>
<dbReference type="SMART" id="SM00181">
    <property type="entry name" value="EGF"/>
    <property type="match status" value="2"/>
</dbReference>
<evidence type="ECO:0000256" key="14">
    <source>
        <dbReference type="ARBA" id="ARBA00023157"/>
    </source>
</evidence>
<keyword evidence="7" id="KW-0037">Angiogenesis</keyword>
<feature type="disulfide bond" evidence="20">
    <location>
        <begin position="221"/>
        <end position="230"/>
    </location>
</feature>
<dbReference type="PROSITE" id="PS50026">
    <property type="entry name" value="EGF_3"/>
    <property type="match status" value="2"/>
</dbReference>
<evidence type="ECO:0000256" key="18">
    <source>
        <dbReference type="ARBA" id="ARBA00063711"/>
    </source>
</evidence>
<evidence type="ECO:0000256" key="4">
    <source>
        <dbReference type="ARBA" id="ARBA00022475"/>
    </source>
</evidence>
<dbReference type="GO" id="GO:0051240">
    <property type="term" value="P:positive regulation of multicellular organismal process"/>
    <property type="evidence" value="ECO:0007669"/>
    <property type="project" value="UniProtKB-ARBA"/>
</dbReference>
<evidence type="ECO:0000256" key="6">
    <source>
        <dbReference type="ARBA" id="ARBA00022536"/>
    </source>
</evidence>
<comment type="caution">
    <text evidence="20">Lacks conserved residue(s) required for the propagation of feature annotation.</text>
</comment>
<evidence type="ECO:0000256" key="9">
    <source>
        <dbReference type="ARBA" id="ARBA00022729"/>
    </source>
</evidence>
<evidence type="ECO:0000256" key="5">
    <source>
        <dbReference type="ARBA" id="ARBA00022525"/>
    </source>
</evidence>
<feature type="non-terminal residue" evidence="23">
    <location>
        <position position="280"/>
    </location>
</feature>
<evidence type="ECO:0000256" key="15">
    <source>
        <dbReference type="ARBA" id="ARBA00023180"/>
    </source>
</evidence>
<dbReference type="GO" id="GO:0045740">
    <property type="term" value="P:positive regulation of DNA replication"/>
    <property type="evidence" value="ECO:0007669"/>
    <property type="project" value="UniProtKB-ARBA"/>
</dbReference>
<evidence type="ECO:0000256" key="3">
    <source>
        <dbReference type="ARBA" id="ARBA00022473"/>
    </source>
</evidence>
<comment type="subunit">
    <text evidence="18">Interacts with EGFR and ERBB4.</text>
</comment>
<feature type="transmembrane region" description="Helical" evidence="21">
    <location>
        <begin position="105"/>
        <end position="127"/>
    </location>
</feature>
<dbReference type="Gene3D" id="2.10.25.10">
    <property type="entry name" value="Laminin"/>
    <property type="match status" value="2"/>
</dbReference>
<dbReference type="GO" id="GO:0051781">
    <property type="term" value="P:positive regulation of cell division"/>
    <property type="evidence" value="ECO:0007669"/>
    <property type="project" value="UniProtKB-KW"/>
</dbReference>
<protein>
    <recommendedName>
        <fullName evidence="19">Proepiregulin</fullName>
    </recommendedName>
</protein>
<keyword evidence="6 20" id="KW-0245">EGF-like domain</keyword>
<dbReference type="PANTHER" id="PTHR10740:SF10">
    <property type="entry name" value="EPIGEN"/>
    <property type="match status" value="1"/>
</dbReference>
<evidence type="ECO:0000256" key="19">
    <source>
        <dbReference type="ARBA" id="ARBA00069823"/>
    </source>
</evidence>
<dbReference type="GO" id="GO:0001525">
    <property type="term" value="P:angiogenesis"/>
    <property type="evidence" value="ECO:0007669"/>
    <property type="project" value="UniProtKB-KW"/>
</dbReference>
<dbReference type="AlphaFoldDB" id="A0A8J7NEB1"/>
<proteinExistence type="predicted"/>
<evidence type="ECO:0000313" key="24">
    <source>
        <dbReference type="Proteomes" id="UP000736164"/>
    </source>
</evidence>
<dbReference type="EMBL" id="JAAWVO010003019">
    <property type="protein sequence ID" value="MBN3311882.1"/>
    <property type="molecule type" value="Genomic_DNA"/>
</dbReference>
<evidence type="ECO:0000256" key="17">
    <source>
        <dbReference type="ARBA" id="ARBA00053614"/>
    </source>
</evidence>
<gene>
    <name evidence="23" type="primary">Ereg</name>
    <name evidence="23" type="ORF">GTO95_0010476</name>
</gene>
<comment type="subcellular location">
    <subcellularLocation>
        <location evidence="2">Cell membrane</location>
        <topology evidence="2">Single-pass type I membrane protein</topology>
    </subcellularLocation>
    <subcellularLocation>
        <location evidence="1">Secreted</location>
        <location evidence="1">Extracellular space</location>
    </subcellularLocation>
</comment>
<dbReference type="GO" id="GO:0007173">
    <property type="term" value="P:epidermal growth factor receptor signaling pathway"/>
    <property type="evidence" value="ECO:0007669"/>
    <property type="project" value="TreeGrafter"/>
</dbReference>
<feature type="non-terminal residue" evidence="23">
    <location>
        <position position="1"/>
    </location>
</feature>
<feature type="domain" description="EGF-like" evidence="22">
    <location>
        <begin position="50"/>
        <end position="90"/>
    </location>
</feature>
<evidence type="ECO:0000256" key="1">
    <source>
        <dbReference type="ARBA" id="ARBA00004239"/>
    </source>
</evidence>
<evidence type="ECO:0000256" key="16">
    <source>
        <dbReference type="ARBA" id="ARBA00023246"/>
    </source>
</evidence>
<organism evidence="23 24">
    <name type="scientific">Atractosteus spatula</name>
    <name type="common">Alligator gar</name>
    <name type="synonym">Lepisosteus spatula</name>
    <dbReference type="NCBI Taxonomy" id="7917"/>
    <lineage>
        <taxon>Eukaryota</taxon>
        <taxon>Metazoa</taxon>
        <taxon>Chordata</taxon>
        <taxon>Craniata</taxon>
        <taxon>Vertebrata</taxon>
        <taxon>Euteleostomi</taxon>
        <taxon>Actinopterygii</taxon>
        <taxon>Neopterygii</taxon>
        <taxon>Holostei</taxon>
        <taxon>Semionotiformes</taxon>
        <taxon>Lepisosteidae</taxon>
        <taxon>Atractosteus</taxon>
    </lineage>
</organism>
<keyword evidence="16" id="KW-0497">Mitogen</keyword>
<keyword evidence="9" id="KW-0732">Signal</keyword>
<dbReference type="FunFam" id="2.10.25.10:FF:000320">
    <property type="entry name" value="Proepiregulin"/>
    <property type="match status" value="1"/>
</dbReference>
<keyword evidence="8 21" id="KW-0812">Transmembrane</keyword>
<keyword evidence="11 21" id="KW-1133">Transmembrane helix</keyword>
<dbReference type="GO" id="GO:0008284">
    <property type="term" value="P:positive regulation of cell population proliferation"/>
    <property type="evidence" value="ECO:0007669"/>
    <property type="project" value="TreeGrafter"/>
</dbReference>
<dbReference type="PANTHER" id="PTHR10740">
    <property type="entry name" value="TRANSFORMING GROWTH FACTOR ALPHA"/>
    <property type="match status" value="1"/>
</dbReference>
<dbReference type="InterPro" id="IPR000742">
    <property type="entry name" value="EGF"/>
</dbReference>
<reference evidence="23" key="1">
    <citation type="journal article" date="2021" name="Cell">
        <title>Tracing the genetic footprints of vertebrate landing in non-teleost ray-finned fishes.</title>
        <authorList>
            <person name="Bi X."/>
            <person name="Wang K."/>
            <person name="Yang L."/>
            <person name="Pan H."/>
            <person name="Jiang H."/>
            <person name="Wei Q."/>
            <person name="Fang M."/>
            <person name="Yu H."/>
            <person name="Zhu C."/>
            <person name="Cai Y."/>
            <person name="He Y."/>
            <person name="Gan X."/>
            <person name="Zeng H."/>
            <person name="Yu D."/>
            <person name="Zhu Y."/>
            <person name="Jiang H."/>
            <person name="Qiu Q."/>
            <person name="Yang H."/>
            <person name="Zhang Y.E."/>
            <person name="Wang W."/>
            <person name="Zhu M."/>
            <person name="He S."/>
            <person name="Zhang G."/>
        </authorList>
    </citation>
    <scope>NUCLEOTIDE SEQUENCE</scope>
    <source>
        <strain evidence="23">Allg_001</strain>
    </source>
</reference>
<dbReference type="PRINTS" id="PR00009">
    <property type="entry name" value="EGFTGF"/>
</dbReference>
<evidence type="ECO:0000256" key="10">
    <source>
        <dbReference type="ARBA" id="ARBA00022782"/>
    </source>
</evidence>
<feature type="transmembrane region" description="Helical" evidence="21">
    <location>
        <begin position="244"/>
        <end position="267"/>
    </location>
</feature>
<name>A0A8J7NEB1_ATRSP</name>
<keyword evidence="14 20" id="KW-1015">Disulfide bond</keyword>
<keyword evidence="24" id="KW-1185">Reference proteome</keyword>
<evidence type="ECO:0000256" key="13">
    <source>
        <dbReference type="ARBA" id="ARBA00023136"/>
    </source>
</evidence>
<accession>A0A8J7NEB1</accession>
<evidence type="ECO:0000256" key="21">
    <source>
        <dbReference type="SAM" id="Phobius"/>
    </source>
</evidence>
<keyword evidence="13 21" id="KW-0472">Membrane</keyword>
<dbReference type="GO" id="GO:0005615">
    <property type="term" value="C:extracellular space"/>
    <property type="evidence" value="ECO:0007669"/>
    <property type="project" value="TreeGrafter"/>
</dbReference>
<keyword evidence="12" id="KW-0339">Growth factor</keyword>
<dbReference type="GO" id="GO:0045840">
    <property type="term" value="P:positive regulation of mitotic nuclear division"/>
    <property type="evidence" value="ECO:0007669"/>
    <property type="project" value="TreeGrafter"/>
</dbReference>
<dbReference type="GO" id="GO:0008083">
    <property type="term" value="F:growth factor activity"/>
    <property type="evidence" value="ECO:0007669"/>
    <property type="project" value="UniProtKB-KW"/>
</dbReference>
<keyword evidence="15" id="KW-0325">Glycoprotein</keyword>
<dbReference type="GO" id="GO:0005886">
    <property type="term" value="C:plasma membrane"/>
    <property type="evidence" value="ECO:0007669"/>
    <property type="project" value="UniProtKB-SubCell"/>
</dbReference>
<feature type="domain" description="EGF-like" evidence="22">
    <location>
        <begin position="191"/>
        <end position="231"/>
    </location>
</feature>
<keyword evidence="3" id="KW-0217">Developmental protein</keyword>
<dbReference type="SUPFAM" id="SSF57196">
    <property type="entry name" value="EGF/Laminin"/>
    <property type="match status" value="2"/>
</dbReference>
<dbReference type="GO" id="GO:0005154">
    <property type="term" value="F:epidermal growth factor receptor binding"/>
    <property type="evidence" value="ECO:0007669"/>
    <property type="project" value="TreeGrafter"/>
</dbReference>
<evidence type="ECO:0000256" key="20">
    <source>
        <dbReference type="PROSITE-ProRule" id="PRU00076"/>
    </source>
</evidence>